<comment type="caution">
    <text evidence="6">The sequence shown here is derived from an EMBL/GenBank/DDBJ whole genome shotgun (WGS) entry which is preliminary data.</text>
</comment>
<evidence type="ECO:0000256" key="2">
    <source>
        <dbReference type="ARBA" id="ARBA00023125"/>
    </source>
</evidence>
<dbReference type="PROSITE" id="PS50977">
    <property type="entry name" value="HTH_TETR_2"/>
    <property type="match status" value="1"/>
</dbReference>
<evidence type="ECO:0000256" key="3">
    <source>
        <dbReference type="ARBA" id="ARBA00023163"/>
    </source>
</evidence>
<evidence type="ECO:0000256" key="1">
    <source>
        <dbReference type="ARBA" id="ARBA00023015"/>
    </source>
</evidence>
<name>A0ABN1VJ02_9PSEU</name>
<accession>A0ABN1VJ02</accession>
<dbReference type="Pfam" id="PF00440">
    <property type="entry name" value="TetR_N"/>
    <property type="match status" value="1"/>
</dbReference>
<dbReference type="SUPFAM" id="SSF48498">
    <property type="entry name" value="Tetracyclin repressor-like, C-terminal domain"/>
    <property type="match status" value="1"/>
</dbReference>
<evidence type="ECO:0000259" key="5">
    <source>
        <dbReference type="PROSITE" id="PS50977"/>
    </source>
</evidence>
<dbReference type="Gene3D" id="1.10.357.10">
    <property type="entry name" value="Tetracycline Repressor, domain 2"/>
    <property type="match status" value="1"/>
</dbReference>
<dbReference type="Pfam" id="PF16859">
    <property type="entry name" value="TetR_C_11"/>
    <property type="match status" value="1"/>
</dbReference>
<reference evidence="6 7" key="1">
    <citation type="journal article" date="2019" name="Int. J. Syst. Evol. Microbiol.">
        <title>The Global Catalogue of Microorganisms (GCM) 10K type strain sequencing project: providing services to taxonomists for standard genome sequencing and annotation.</title>
        <authorList>
            <consortium name="The Broad Institute Genomics Platform"/>
            <consortium name="The Broad Institute Genome Sequencing Center for Infectious Disease"/>
            <person name="Wu L."/>
            <person name="Ma J."/>
        </authorList>
    </citation>
    <scope>NUCLEOTIDE SEQUENCE [LARGE SCALE GENOMIC DNA]</scope>
    <source>
        <strain evidence="6 7">JCM 13022</strain>
    </source>
</reference>
<keyword evidence="3" id="KW-0804">Transcription</keyword>
<sequence>MARPRDERIDLATLKAVRDLLTEVGYQRLTLDAVAARAGTTKPAIRRRWPDQKHLVVDALTEHVGSTPTPDTGCTHCDLVAGIDTLRRTMSGPLLTLTLPPLVADLRNDDVLRNRFFEGFFSPRRQTTARAIERGIERGDLREDVDVELLLDMLAATMTYRLLFGHQPLAPGLSEDIVDVVMRGVATSHYATQH</sequence>
<gene>
    <name evidence="6" type="ORF">GCM10009675_31370</name>
</gene>
<dbReference type="RefSeq" id="WP_253853918.1">
    <property type="nucleotide sequence ID" value="NZ_BAAALM010000010.1"/>
</dbReference>
<dbReference type="InterPro" id="IPR001647">
    <property type="entry name" value="HTH_TetR"/>
</dbReference>
<dbReference type="SUPFAM" id="SSF46689">
    <property type="entry name" value="Homeodomain-like"/>
    <property type="match status" value="1"/>
</dbReference>
<dbReference type="EMBL" id="BAAALM010000010">
    <property type="protein sequence ID" value="GAA1209023.1"/>
    <property type="molecule type" value="Genomic_DNA"/>
</dbReference>
<dbReference type="InterPro" id="IPR011075">
    <property type="entry name" value="TetR_C"/>
</dbReference>
<dbReference type="PANTHER" id="PTHR30055:SF148">
    <property type="entry name" value="TETR-FAMILY TRANSCRIPTIONAL REGULATOR"/>
    <property type="match status" value="1"/>
</dbReference>
<dbReference type="Proteomes" id="UP001500467">
    <property type="component" value="Unassembled WGS sequence"/>
</dbReference>
<evidence type="ECO:0000313" key="6">
    <source>
        <dbReference type="EMBL" id="GAA1209023.1"/>
    </source>
</evidence>
<dbReference type="InterPro" id="IPR050109">
    <property type="entry name" value="HTH-type_TetR-like_transc_reg"/>
</dbReference>
<feature type="domain" description="HTH tetR-type" evidence="5">
    <location>
        <begin position="7"/>
        <end position="67"/>
    </location>
</feature>
<keyword evidence="2 4" id="KW-0238">DNA-binding</keyword>
<evidence type="ECO:0000313" key="7">
    <source>
        <dbReference type="Proteomes" id="UP001500467"/>
    </source>
</evidence>
<dbReference type="InterPro" id="IPR009057">
    <property type="entry name" value="Homeodomain-like_sf"/>
</dbReference>
<dbReference type="PANTHER" id="PTHR30055">
    <property type="entry name" value="HTH-TYPE TRANSCRIPTIONAL REGULATOR RUTR"/>
    <property type="match status" value="1"/>
</dbReference>
<dbReference type="Gene3D" id="1.10.10.60">
    <property type="entry name" value="Homeodomain-like"/>
    <property type="match status" value="1"/>
</dbReference>
<dbReference type="InterPro" id="IPR036271">
    <property type="entry name" value="Tet_transcr_reg_TetR-rel_C_sf"/>
</dbReference>
<evidence type="ECO:0000256" key="4">
    <source>
        <dbReference type="PROSITE-ProRule" id="PRU00335"/>
    </source>
</evidence>
<proteinExistence type="predicted"/>
<feature type="DNA-binding region" description="H-T-H motif" evidence="4">
    <location>
        <begin position="30"/>
        <end position="49"/>
    </location>
</feature>
<keyword evidence="1" id="KW-0805">Transcription regulation</keyword>
<keyword evidence="7" id="KW-1185">Reference proteome</keyword>
<organism evidence="6 7">
    <name type="scientific">Prauserella alba</name>
    <dbReference type="NCBI Taxonomy" id="176898"/>
    <lineage>
        <taxon>Bacteria</taxon>
        <taxon>Bacillati</taxon>
        <taxon>Actinomycetota</taxon>
        <taxon>Actinomycetes</taxon>
        <taxon>Pseudonocardiales</taxon>
        <taxon>Pseudonocardiaceae</taxon>
        <taxon>Prauserella</taxon>
    </lineage>
</organism>
<protein>
    <submittedName>
        <fullName evidence="6">TetR/AcrR family transcriptional regulator</fullName>
    </submittedName>
</protein>